<protein>
    <submittedName>
        <fullName evidence="3">TolB family protein</fullName>
    </submittedName>
</protein>
<evidence type="ECO:0000256" key="2">
    <source>
        <dbReference type="SAM" id="SignalP"/>
    </source>
</evidence>
<feature type="chain" id="PRO_5046992182" evidence="2">
    <location>
        <begin position="26"/>
        <end position="395"/>
    </location>
</feature>
<evidence type="ECO:0000313" key="3">
    <source>
        <dbReference type="EMBL" id="MFG6433518.1"/>
    </source>
</evidence>
<dbReference type="InterPro" id="IPR011659">
    <property type="entry name" value="WD40"/>
</dbReference>
<dbReference type="Proteomes" id="UP001606210">
    <property type="component" value="Unassembled WGS sequence"/>
</dbReference>
<accession>A0ABW7FA63</accession>
<dbReference type="Pfam" id="PF07676">
    <property type="entry name" value="PD40"/>
    <property type="match status" value="3"/>
</dbReference>
<reference evidence="3 4" key="1">
    <citation type="submission" date="2024-08" db="EMBL/GenBank/DDBJ databases">
        <authorList>
            <person name="Lu H."/>
        </authorList>
    </citation>
    <scope>NUCLEOTIDE SEQUENCE [LARGE SCALE GENOMIC DNA]</scope>
    <source>
        <strain evidence="3 4">LYH14W</strain>
    </source>
</reference>
<feature type="signal peptide" evidence="2">
    <location>
        <begin position="1"/>
        <end position="25"/>
    </location>
</feature>
<keyword evidence="2" id="KW-0732">Signal</keyword>
<dbReference type="Gene3D" id="2.120.10.30">
    <property type="entry name" value="TolB, C-terminal domain"/>
    <property type="match status" value="2"/>
</dbReference>
<keyword evidence="4" id="KW-1185">Reference proteome</keyword>
<proteinExistence type="inferred from homology"/>
<organism evidence="3 4">
    <name type="scientific">Pelomonas parva</name>
    <dbReference type="NCBI Taxonomy" id="3299032"/>
    <lineage>
        <taxon>Bacteria</taxon>
        <taxon>Pseudomonadati</taxon>
        <taxon>Pseudomonadota</taxon>
        <taxon>Betaproteobacteria</taxon>
        <taxon>Burkholderiales</taxon>
        <taxon>Sphaerotilaceae</taxon>
        <taxon>Roseateles</taxon>
    </lineage>
</organism>
<gene>
    <name evidence="3" type="ORF">ACG00Y_26660</name>
</gene>
<dbReference type="SUPFAM" id="SSF82171">
    <property type="entry name" value="DPP6 N-terminal domain-like"/>
    <property type="match status" value="1"/>
</dbReference>
<comment type="caution">
    <text evidence="3">The sequence shown here is derived from an EMBL/GenBank/DDBJ whole genome shotgun (WGS) entry which is preliminary data.</text>
</comment>
<sequence length="395" mass="40589">MTSTLAPRPSLLALSLIGLCGAAHAAPLQLSSGNTNSFGPSLSADGSRLAFYSASDLTGSNADRNFEVFVYDRAPAQLRQITDQPGGGLAGGNQAPSLSGDGSRLVFQHFVINGSIANFQTQSYDLNTNTLTTLTSPGMFESSAISRDGKLIAVNTDNLGLRFYDTTTQSFSSVVMSAPFGFSMSGDGGRIAYEGFSQGVRLLDVASGTTTIVSPAGSGFNQGAALSADGNSLAFVSTFDPLGLNADGNSELFRYDVLTQTLAQVTQTSAGNAQAASVSGDGSRIAFGSSADLTGGNADGNTEIFVYDLLAGSFLQLTDTLGAFSTDAVLSEDGLSIAYVSTMNLNGANPSGAFQVFMDVLAPQDSGRLPEPASLALVLAALGLLPAVRRLRRSA</sequence>
<dbReference type="PANTHER" id="PTHR36842">
    <property type="entry name" value="PROTEIN TOLB HOMOLOG"/>
    <property type="match status" value="1"/>
</dbReference>
<evidence type="ECO:0000313" key="4">
    <source>
        <dbReference type="Proteomes" id="UP001606210"/>
    </source>
</evidence>
<evidence type="ECO:0000256" key="1">
    <source>
        <dbReference type="ARBA" id="ARBA00009820"/>
    </source>
</evidence>
<comment type="similarity">
    <text evidence="1">Belongs to the TolB family.</text>
</comment>
<dbReference type="RefSeq" id="WP_394484325.1">
    <property type="nucleotide sequence ID" value="NZ_JBIGHV010000013.1"/>
</dbReference>
<name>A0ABW7FA63_9BURK</name>
<dbReference type="InterPro" id="IPR011042">
    <property type="entry name" value="6-blade_b-propeller_TolB-like"/>
</dbReference>
<dbReference type="EMBL" id="JBIGHV010000013">
    <property type="protein sequence ID" value="MFG6433518.1"/>
    <property type="molecule type" value="Genomic_DNA"/>
</dbReference>